<dbReference type="GO" id="GO:0008270">
    <property type="term" value="F:zinc ion binding"/>
    <property type="evidence" value="ECO:0007669"/>
    <property type="project" value="InterPro"/>
</dbReference>
<evidence type="ECO:0000313" key="3">
    <source>
        <dbReference type="Proteomes" id="UP000030321"/>
    </source>
</evidence>
<dbReference type="Proteomes" id="UP000030321">
    <property type="component" value="Unassembled WGS sequence"/>
</dbReference>
<protein>
    <recommendedName>
        <fullName evidence="1">HNH domain-containing protein</fullName>
    </recommendedName>
</protein>
<dbReference type="InterPro" id="IPR002711">
    <property type="entry name" value="HNH"/>
</dbReference>
<organism evidence="2 3">
    <name type="scientific">Microcystis aeruginosa NIES-44</name>
    <dbReference type="NCBI Taxonomy" id="449439"/>
    <lineage>
        <taxon>Bacteria</taxon>
        <taxon>Bacillati</taxon>
        <taxon>Cyanobacteriota</taxon>
        <taxon>Cyanophyceae</taxon>
        <taxon>Oscillatoriophycideae</taxon>
        <taxon>Chroococcales</taxon>
        <taxon>Microcystaceae</taxon>
        <taxon>Microcystis</taxon>
    </lineage>
</organism>
<proteinExistence type="predicted"/>
<sequence length="229" mass="25889">MIPVTRISEPPVLAKNAARWLEALESIKSNNKATKADINKAQNKYRHPQVKEALVKMFNGKCAYCESKIIVVTSGAIKHFYPKSQYPDLTFTWENLLLSCDKCNDANHKGTNFPLDDITGNPLLIDPTDGVTDPNAHLEFVWDEMAKLASVYGRDRRGQIVEDLFDLNGMRGRKELINYRSQYIKRLLALLRFAKQGDSEALSLLQEACQPGAEYYAFASIYILPHLPP</sequence>
<dbReference type="RefSeq" id="WP_045360015.1">
    <property type="nucleotide sequence ID" value="NZ_BBPA01000052.1"/>
</dbReference>
<dbReference type="Pfam" id="PF01844">
    <property type="entry name" value="HNH"/>
    <property type="match status" value="1"/>
</dbReference>
<reference evidence="3" key="1">
    <citation type="journal article" date="2015" name="Genome">
        <title>Whole Genome Sequence of the Non-Microcystin-Producing Microcystis aeruginosa Strain NIES-44.</title>
        <authorList>
            <person name="Okano K."/>
            <person name="Miyata N."/>
            <person name="Ozaki Y."/>
        </authorList>
    </citation>
    <scope>NUCLEOTIDE SEQUENCE [LARGE SCALE GENOMIC DNA]</scope>
    <source>
        <strain evidence="3">NIES-44</strain>
    </source>
</reference>
<dbReference type="AlphaFoldDB" id="A0A0A1VWF4"/>
<dbReference type="NCBIfam" id="TIGR02646">
    <property type="entry name" value="retron system putative HNH endonuclease"/>
    <property type="match status" value="1"/>
</dbReference>
<dbReference type="GO" id="GO:0003676">
    <property type="term" value="F:nucleic acid binding"/>
    <property type="evidence" value="ECO:0007669"/>
    <property type="project" value="InterPro"/>
</dbReference>
<dbReference type="InterPro" id="IPR013467">
    <property type="entry name" value="HNH78-like"/>
</dbReference>
<comment type="caution">
    <text evidence="2">The sequence shown here is derived from an EMBL/GenBank/DDBJ whole genome shotgun (WGS) entry which is preliminary data.</text>
</comment>
<evidence type="ECO:0000259" key="1">
    <source>
        <dbReference type="Pfam" id="PF01844"/>
    </source>
</evidence>
<name>A0A0A1VWF4_MICAE</name>
<dbReference type="Gene3D" id="1.10.30.50">
    <property type="match status" value="1"/>
</dbReference>
<evidence type="ECO:0000313" key="2">
    <source>
        <dbReference type="EMBL" id="GAL94055.1"/>
    </source>
</evidence>
<accession>A0A0A1VWF4</accession>
<dbReference type="GO" id="GO:0004519">
    <property type="term" value="F:endonuclease activity"/>
    <property type="evidence" value="ECO:0007669"/>
    <property type="project" value="InterPro"/>
</dbReference>
<feature type="domain" description="HNH" evidence="1">
    <location>
        <begin position="62"/>
        <end position="109"/>
    </location>
</feature>
<dbReference type="CDD" id="cd00085">
    <property type="entry name" value="HNHc"/>
    <property type="match status" value="1"/>
</dbReference>
<dbReference type="EMBL" id="BBPA01000052">
    <property type="protein sequence ID" value="GAL94055.1"/>
    <property type="molecule type" value="Genomic_DNA"/>
</dbReference>
<dbReference type="InterPro" id="IPR003615">
    <property type="entry name" value="HNH_nuc"/>
</dbReference>
<gene>
    <name evidence="2" type="ORF">N44_02635</name>
</gene>